<keyword evidence="5 8" id="KW-0472">Membrane</keyword>
<dbReference type="InterPro" id="IPR050250">
    <property type="entry name" value="Macrolide_Exporter_MacB"/>
</dbReference>
<feature type="domain" description="ABC3 transporter permease C-terminal" evidence="9">
    <location>
        <begin position="790"/>
        <end position="902"/>
    </location>
</feature>
<protein>
    <recommendedName>
        <fullName evidence="13">Peptide ABC transporter permease</fullName>
    </recommendedName>
</protein>
<comment type="subcellular location">
    <subcellularLocation>
        <location evidence="1">Cell membrane</location>
        <topology evidence="1">Multi-pass membrane protein</topology>
    </subcellularLocation>
</comment>
<evidence type="ECO:0000259" key="10">
    <source>
        <dbReference type="Pfam" id="PF12704"/>
    </source>
</evidence>
<dbReference type="RefSeq" id="WP_344403888.1">
    <property type="nucleotide sequence ID" value="NZ_BAAASG010000014.1"/>
</dbReference>
<sequence>MRATLRWAHSDLRTHRGEALFLVLATAGIVVSLLLATALFGYATNPWQRIFTQERGAHVWIHTDKSAQVGKLAGLDGVESVAGPYPTAVTTLAARGTRASVELRATAERPRVGRPLLTAGHWLTAATPDGVVLESRLARALLAEPGDTLTLPGTARTVTVVGVADSAEPRYRANEQPGLVWALPSAVPHPTGQVIGLRLTDPEDTDYAVQRAVTVLGAGAIGEVSTWQQARAEAQGDNRLLGQVLGLFGLGALVAAGLAVHGAIATRIRGHLRDISVLKAIGFTPAQVVRVFLFQHIAYAVLGAAAAATLTEALGSHFPGRLGDALGVWQGLPGHTPTLFAIPAGAVLFIGATTALAAWRAGRVPPVPVARPAGAGGGLGLARRALGLEAAAPSAPRLPEPVDSPGLHLTAPRPAAAGGKGLLETARRTPGLEAAHPSADRPRARTAALRPAATGGRRLLEAVRRGLGLGPRPTAPEEHPPTGPARGTLTPEPAAPAIGHPDTASAEAAFSARPAGSGRPGDPAHRSLRSAAPSGGHLSGMARWALGVGVPPALVLGWHTASVRRLRSLATVARLALPLLLIVVAMSAWTTIDRFHSRPEQIGLPAALTVHADAGLGDRDARDLLQRDPQVAAVYPGVEVAALVPGQTATIALRGLGTSRNPYPYTLAEGRAARGSDEAVAGQGLLDLLDVRVGDWVRMTVGDQPQILHIVGRSIEPENAGRVISTSLDTLRENDPRLTPTLYQLRLRPGADPHAVAGRLAAAGHGRLDVHAVTNPADGLSPLRSVVVGLIAVLALIGLVELLTAIGGTVREGERDLLALKAIGLSPRQITAITVTATGCTALAAVLAGTALGTPLAHWLINSQGRSSGIGSGIAQSPSPALLLLFGAAAVLGAAALAALPAARAARRRLADTLSAVA</sequence>
<dbReference type="Proteomes" id="UP001501777">
    <property type="component" value="Unassembled WGS sequence"/>
</dbReference>
<dbReference type="PANTHER" id="PTHR30572">
    <property type="entry name" value="MEMBRANE COMPONENT OF TRANSPORTER-RELATED"/>
    <property type="match status" value="1"/>
</dbReference>
<dbReference type="Pfam" id="PF02687">
    <property type="entry name" value="FtsX"/>
    <property type="match status" value="2"/>
</dbReference>
<reference evidence="12" key="1">
    <citation type="journal article" date="2019" name="Int. J. Syst. Evol. Microbiol.">
        <title>The Global Catalogue of Microorganisms (GCM) 10K type strain sequencing project: providing services to taxonomists for standard genome sequencing and annotation.</title>
        <authorList>
            <consortium name="The Broad Institute Genomics Platform"/>
            <consortium name="The Broad Institute Genome Sequencing Center for Infectious Disease"/>
            <person name="Wu L."/>
            <person name="Ma J."/>
        </authorList>
    </citation>
    <scope>NUCLEOTIDE SEQUENCE [LARGE SCALE GENOMIC DNA]</scope>
    <source>
        <strain evidence="12">JCM 4395</strain>
    </source>
</reference>
<dbReference type="EMBL" id="BAAASG010000014">
    <property type="protein sequence ID" value="GAA2507127.1"/>
    <property type="molecule type" value="Genomic_DNA"/>
</dbReference>
<keyword evidence="4 8" id="KW-1133">Transmembrane helix</keyword>
<dbReference type="PANTHER" id="PTHR30572:SF4">
    <property type="entry name" value="ABC TRANSPORTER PERMEASE YTRF"/>
    <property type="match status" value="1"/>
</dbReference>
<evidence type="ECO:0000256" key="8">
    <source>
        <dbReference type="SAM" id="Phobius"/>
    </source>
</evidence>
<feature type="domain" description="ABC3 transporter permease C-terminal" evidence="9">
    <location>
        <begin position="247"/>
        <end position="364"/>
    </location>
</feature>
<evidence type="ECO:0008006" key="13">
    <source>
        <dbReference type="Google" id="ProtNLM"/>
    </source>
</evidence>
<evidence type="ECO:0000256" key="4">
    <source>
        <dbReference type="ARBA" id="ARBA00022989"/>
    </source>
</evidence>
<keyword evidence="2" id="KW-1003">Cell membrane</keyword>
<evidence type="ECO:0000313" key="11">
    <source>
        <dbReference type="EMBL" id="GAA2507127.1"/>
    </source>
</evidence>
<feature type="region of interest" description="Disordered" evidence="7">
    <location>
        <begin position="392"/>
        <end position="419"/>
    </location>
</feature>
<dbReference type="InterPro" id="IPR003838">
    <property type="entry name" value="ABC3_permease_C"/>
</dbReference>
<evidence type="ECO:0000256" key="5">
    <source>
        <dbReference type="ARBA" id="ARBA00023136"/>
    </source>
</evidence>
<evidence type="ECO:0000313" key="12">
    <source>
        <dbReference type="Proteomes" id="UP001501777"/>
    </source>
</evidence>
<feature type="compositionally biased region" description="Low complexity" evidence="7">
    <location>
        <begin position="504"/>
        <end position="517"/>
    </location>
</feature>
<evidence type="ECO:0000256" key="3">
    <source>
        <dbReference type="ARBA" id="ARBA00022692"/>
    </source>
</evidence>
<feature type="transmembrane region" description="Helical" evidence="8">
    <location>
        <begin position="786"/>
        <end position="810"/>
    </location>
</feature>
<proteinExistence type="inferred from homology"/>
<feature type="domain" description="MacB-like periplasmic core" evidence="10">
    <location>
        <begin position="23"/>
        <end position="211"/>
    </location>
</feature>
<accession>A0ABP5ZYF9</accession>
<organism evidence="11 12">
    <name type="scientific">Streptomyces longisporus</name>
    <dbReference type="NCBI Taxonomy" id="1948"/>
    <lineage>
        <taxon>Bacteria</taxon>
        <taxon>Bacillati</taxon>
        <taxon>Actinomycetota</taxon>
        <taxon>Actinomycetes</taxon>
        <taxon>Kitasatosporales</taxon>
        <taxon>Streptomycetaceae</taxon>
        <taxon>Streptomyces</taxon>
    </lineage>
</organism>
<name>A0ABP5ZYF9_STRLO</name>
<dbReference type="InterPro" id="IPR025857">
    <property type="entry name" value="MacB_PCD"/>
</dbReference>
<keyword evidence="12" id="KW-1185">Reference proteome</keyword>
<feature type="transmembrane region" description="Helical" evidence="8">
    <location>
        <begin position="338"/>
        <end position="359"/>
    </location>
</feature>
<comment type="similarity">
    <text evidence="6">Belongs to the ABC-4 integral membrane protein family.</text>
</comment>
<feature type="region of interest" description="Disordered" evidence="7">
    <location>
        <begin position="432"/>
        <end position="534"/>
    </location>
</feature>
<evidence type="ECO:0000256" key="7">
    <source>
        <dbReference type="SAM" id="MobiDB-lite"/>
    </source>
</evidence>
<comment type="caution">
    <text evidence="11">The sequence shown here is derived from an EMBL/GenBank/DDBJ whole genome shotgun (WGS) entry which is preliminary data.</text>
</comment>
<feature type="transmembrane region" description="Helical" evidence="8">
    <location>
        <begin position="830"/>
        <end position="861"/>
    </location>
</feature>
<dbReference type="Pfam" id="PF12704">
    <property type="entry name" value="MacB_PCD"/>
    <property type="match status" value="1"/>
</dbReference>
<evidence type="ECO:0000256" key="2">
    <source>
        <dbReference type="ARBA" id="ARBA00022475"/>
    </source>
</evidence>
<evidence type="ECO:0000256" key="1">
    <source>
        <dbReference type="ARBA" id="ARBA00004651"/>
    </source>
</evidence>
<evidence type="ECO:0000259" key="9">
    <source>
        <dbReference type="Pfam" id="PF02687"/>
    </source>
</evidence>
<feature type="transmembrane region" description="Helical" evidence="8">
    <location>
        <begin position="297"/>
        <end position="318"/>
    </location>
</feature>
<evidence type="ECO:0000256" key="6">
    <source>
        <dbReference type="ARBA" id="ARBA00038076"/>
    </source>
</evidence>
<keyword evidence="3 8" id="KW-0812">Transmembrane</keyword>
<feature type="compositionally biased region" description="Low complexity" evidence="7">
    <location>
        <begin position="445"/>
        <end position="457"/>
    </location>
</feature>
<gene>
    <name evidence="11" type="ORF">GCM10010276_60100</name>
</gene>
<feature type="transmembrane region" description="Helical" evidence="8">
    <location>
        <begin position="881"/>
        <end position="900"/>
    </location>
</feature>
<feature type="transmembrane region" description="Helical" evidence="8">
    <location>
        <begin position="20"/>
        <end position="43"/>
    </location>
</feature>
<feature type="transmembrane region" description="Helical" evidence="8">
    <location>
        <begin position="572"/>
        <end position="592"/>
    </location>
</feature>
<feature type="transmembrane region" description="Helical" evidence="8">
    <location>
        <begin position="240"/>
        <end position="264"/>
    </location>
</feature>